<evidence type="ECO:0000256" key="2">
    <source>
        <dbReference type="ARBA" id="ARBA00010541"/>
    </source>
</evidence>
<accession>A0AA39U7D9</accession>
<dbReference type="AlphaFoldDB" id="A0AA39U7D9"/>
<dbReference type="SUPFAM" id="SSF50494">
    <property type="entry name" value="Trypsin-like serine proteases"/>
    <property type="match status" value="1"/>
</dbReference>
<proteinExistence type="inferred from homology"/>
<dbReference type="PANTHER" id="PTHR46366:SF8">
    <property type="entry name" value="PRO-APOPTOTIC SERINE PROTEASE NMA111"/>
    <property type="match status" value="1"/>
</dbReference>
<dbReference type="GO" id="GO:0004252">
    <property type="term" value="F:serine-type endopeptidase activity"/>
    <property type="evidence" value="ECO:0007669"/>
    <property type="project" value="InterPro"/>
</dbReference>
<comment type="similarity">
    <text evidence="2">Belongs to the peptidase S1C family.</text>
</comment>
<dbReference type="SUPFAM" id="SSF50156">
    <property type="entry name" value="PDZ domain-like"/>
    <property type="match status" value="1"/>
</dbReference>
<dbReference type="PRINTS" id="PR00834">
    <property type="entry name" value="PROTEASES2C"/>
</dbReference>
<feature type="non-terminal residue" evidence="5">
    <location>
        <position position="1"/>
    </location>
</feature>
<gene>
    <name evidence="5" type="ORF">B0T17DRAFT_499783</name>
</gene>
<protein>
    <recommendedName>
        <fullName evidence="3">Pro-apoptotic serine protease NMA111</fullName>
    </recommendedName>
    <alternativeName>
        <fullName evidence="4">Pro-apoptotic serine protease nma111</fullName>
    </alternativeName>
</protein>
<evidence type="ECO:0000313" key="6">
    <source>
        <dbReference type="Proteomes" id="UP001174934"/>
    </source>
</evidence>
<dbReference type="Proteomes" id="UP001174934">
    <property type="component" value="Unassembled WGS sequence"/>
</dbReference>
<dbReference type="Gene3D" id="2.40.10.120">
    <property type="match status" value="1"/>
</dbReference>
<name>A0AA39U7D9_9PEZI</name>
<dbReference type="GO" id="GO:0006508">
    <property type="term" value="P:proteolysis"/>
    <property type="evidence" value="ECO:0007669"/>
    <property type="project" value="InterPro"/>
</dbReference>
<evidence type="ECO:0000313" key="5">
    <source>
        <dbReference type="EMBL" id="KAK0612645.1"/>
    </source>
</evidence>
<dbReference type="InterPro" id="IPR009003">
    <property type="entry name" value="Peptidase_S1_PA"/>
</dbReference>
<keyword evidence="6" id="KW-1185">Reference proteome</keyword>
<comment type="caution">
    <text evidence="5">The sequence shown here is derived from an EMBL/GenBank/DDBJ whole genome shotgun (WGS) entry which is preliminary data.</text>
</comment>
<evidence type="ECO:0000256" key="1">
    <source>
        <dbReference type="ARBA" id="ARBA00002558"/>
    </source>
</evidence>
<dbReference type="PANTHER" id="PTHR46366">
    <property type="entry name" value="PRO-APOPTOTIC SERINE PROTEASE NMA111"/>
    <property type="match status" value="1"/>
</dbReference>
<reference evidence="5" key="1">
    <citation type="submission" date="2023-06" db="EMBL/GenBank/DDBJ databases">
        <title>Genome-scale phylogeny and comparative genomics of the fungal order Sordariales.</title>
        <authorList>
            <consortium name="Lawrence Berkeley National Laboratory"/>
            <person name="Hensen N."/>
            <person name="Bonometti L."/>
            <person name="Westerberg I."/>
            <person name="Brannstrom I.O."/>
            <person name="Guillou S."/>
            <person name="Cros-Aarteil S."/>
            <person name="Calhoun S."/>
            <person name="Haridas S."/>
            <person name="Kuo A."/>
            <person name="Mondo S."/>
            <person name="Pangilinan J."/>
            <person name="Riley R."/>
            <person name="LaButti K."/>
            <person name="Andreopoulos B."/>
            <person name="Lipzen A."/>
            <person name="Chen C."/>
            <person name="Yanf M."/>
            <person name="Daum C."/>
            <person name="Ng V."/>
            <person name="Clum A."/>
            <person name="Steindorff A."/>
            <person name="Ohm R."/>
            <person name="Martin F."/>
            <person name="Silar P."/>
            <person name="Natvig D."/>
            <person name="Lalanne C."/>
            <person name="Gautier V."/>
            <person name="Ament-velasquez S.L."/>
            <person name="Kruys A."/>
            <person name="Hutchinson M.I."/>
            <person name="Powell A.J."/>
            <person name="Barry K."/>
            <person name="Miller A.N."/>
            <person name="Grigoriev I.V."/>
            <person name="Debuchy R."/>
            <person name="Gladieux P."/>
            <person name="Thoren M.H."/>
            <person name="Johannesson H."/>
        </authorList>
    </citation>
    <scope>NUCLEOTIDE SEQUENCE</scope>
    <source>
        <strain evidence="5">SMH3391-2</strain>
    </source>
</reference>
<sequence length="366" mass="39514">MESRISPPPIDPAWNEAHGKARLTSVAIHNSHLVPYDTTAAAVCVGSGNLVNQRLGLVLTNRHIAGDGPSAGYASFKESHKYRIQTVYRDPGHDFAFVGLRTDSGRVPEDLPEALSLAPHKAKQGIEIHRVSNEPGVGGNIGQGFVVRTNCTPPETVGGGYQDFNTEYISLAMVAPGGSSGSVAVDIQGDGIGLTCSSSELDCFMLPLDLPLRALKKLEKGEFVTRGTLQTRWALRSARECEMLGLAASWLERFRAEKVGHLLCAVTVLADGPTDDKVEPGDLLLALDGELVTSLLQVEAYMDDHVHEDVELTCWAALGGRAYQARCTIEDLHALTPSHIVRWNGTVFHDLPLNTAMQYDMPARGV</sequence>
<evidence type="ECO:0000256" key="3">
    <source>
        <dbReference type="ARBA" id="ARBA00020338"/>
    </source>
</evidence>
<dbReference type="EMBL" id="JAULSR010000009">
    <property type="protein sequence ID" value="KAK0612645.1"/>
    <property type="molecule type" value="Genomic_DNA"/>
</dbReference>
<dbReference type="Pfam" id="PF13365">
    <property type="entry name" value="Trypsin_2"/>
    <property type="match status" value="1"/>
</dbReference>
<organism evidence="5 6">
    <name type="scientific">Bombardia bombarda</name>
    <dbReference type="NCBI Taxonomy" id="252184"/>
    <lineage>
        <taxon>Eukaryota</taxon>
        <taxon>Fungi</taxon>
        <taxon>Dikarya</taxon>
        <taxon>Ascomycota</taxon>
        <taxon>Pezizomycotina</taxon>
        <taxon>Sordariomycetes</taxon>
        <taxon>Sordariomycetidae</taxon>
        <taxon>Sordariales</taxon>
        <taxon>Lasiosphaeriaceae</taxon>
        <taxon>Bombardia</taxon>
    </lineage>
</organism>
<evidence type="ECO:0000256" key="4">
    <source>
        <dbReference type="ARBA" id="ARBA00021524"/>
    </source>
</evidence>
<comment type="function">
    <text evidence="1">Nuclear serine protease which mediates apoptosis.</text>
</comment>
<dbReference type="InterPro" id="IPR036034">
    <property type="entry name" value="PDZ_sf"/>
</dbReference>
<dbReference type="InterPro" id="IPR001940">
    <property type="entry name" value="Peptidase_S1C"/>
</dbReference>